<dbReference type="Pfam" id="PF23276">
    <property type="entry name" value="TPR_24"/>
    <property type="match status" value="1"/>
</dbReference>
<accession>A0A9P0YRM4</accession>
<reference evidence="5" key="1">
    <citation type="submission" date="2022-07" db="EMBL/GenBank/DDBJ databases">
        <authorList>
            <person name="Macas J."/>
            <person name="Novak P."/>
            <person name="Neumann P."/>
        </authorList>
    </citation>
    <scope>NUCLEOTIDE SEQUENCE</scope>
</reference>
<evidence type="ECO:0000256" key="3">
    <source>
        <dbReference type="PROSITE-ProRule" id="PRU00708"/>
    </source>
</evidence>
<proteinExistence type="inferred from homology"/>
<gene>
    <name evidence="5" type="ORF">CEURO_LOCUS4560</name>
</gene>
<dbReference type="Pfam" id="PF01535">
    <property type="entry name" value="PPR"/>
    <property type="match status" value="1"/>
</dbReference>
<feature type="repeat" description="PPR" evidence="3">
    <location>
        <begin position="354"/>
        <end position="388"/>
    </location>
</feature>
<evidence type="ECO:0000256" key="1">
    <source>
        <dbReference type="ARBA" id="ARBA00007626"/>
    </source>
</evidence>
<feature type="repeat" description="PPR" evidence="3">
    <location>
        <begin position="249"/>
        <end position="283"/>
    </location>
</feature>
<comment type="caution">
    <text evidence="5">The sequence shown here is derived from an EMBL/GenBank/DDBJ whole genome shotgun (WGS) entry which is preliminary data.</text>
</comment>
<sequence length="477" mass="54423">MSLQKFLQNLNTVKGCHNNLPKPHLHQAAKIGDATINALLANHHSTAILPKLTPTLVHLIISDPHLKTPKCIEFLSFLLKNHSLMSFELNFDAHLTLICRLAKAKEFSLAEGILGSISNLESFRYTILASFIENHDVSLRISSKVFNWLLKAYSNNQEFGEASEIFEHMIVNGIKINERTCTIHLIDLMKYDQCGLGLQFFNQMVKSGIQISVFTLTVLVDGLCKFGEVKMARELVEKMVSNNNGIKPNIITFNTLIEACTNRWNFEELGNVLAIMKQEGVEFTVDTFRFLIFGYSSNGRMREAERIIMEMHEQGYKVDTHLYNLIMNGHCRSGELEKAFSLVSEMNERHVWLDMDTYWSLFSGLCKVGQFEAANELVNLMQSKGFELDQVIFEALIECYLDEGVIEEAVSVLSLMEVKGFFPNLAMYEKVICALFKLGRTEDARSRLTVLIKRGSSWNEEVKRSWPVSETKHLPWM</sequence>
<feature type="repeat" description="PPR" evidence="3">
    <location>
        <begin position="284"/>
        <end position="318"/>
    </location>
</feature>
<feature type="repeat" description="PPR" evidence="3">
    <location>
        <begin position="142"/>
        <end position="176"/>
    </location>
</feature>
<evidence type="ECO:0000313" key="6">
    <source>
        <dbReference type="Proteomes" id="UP001152484"/>
    </source>
</evidence>
<dbReference type="Proteomes" id="UP001152484">
    <property type="component" value="Unassembled WGS sequence"/>
</dbReference>
<evidence type="ECO:0000259" key="4">
    <source>
        <dbReference type="Pfam" id="PF23276"/>
    </source>
</evidence>
<evidence type="ECO:0000256" key="2">
    <source>
        <dbReference type="ARBA" id="ARBA00022737"/>
    </source>
</evidence>
<dbReference type="PANTHER" id="PTHR47939">
    <property type="entry name" value="MEMBRANE-ASSOCIATED SALT-INDUCIBLE PROTEIN-LIKE"/>
    <property type="match status" value="1"/>
</dbReference>
<feature type="repeat" description="PPR" evidence="3">
    <location>
        <begin position="389"/>
        <end position="423"/>
    </location>
</feature>
<dbReference type="Pfam" id="PF13812">
    <property type="entry name" value="PPR_3"/>
    <property type="match status" value="1"/>
</dbReference>
<dbReference type="InterPro" id="IPR002885">
    <property type="entry name" value="PPR_rpt"/>
</dbReference>
<dbReference type="EMBL" id="CAMAPE010000008">
    <property type="protein sequence ID" value="CAH9072887.1"/>
    <property type="molecule type" value="Genomic_DNA"/>
</dbReference>
<dbReference type="OrthoDB" id="185373at2759"/>
<feature type="repeat" description="PPR" evidence="3">
    <location>
        <begin position="212"/>
        <end position="246"/>
    </location>
</feature>
<dbReference type="Pfam" id="PF13041">
    <property type="entry name" value="PPR_2"/>
    <property type="match status" value="1"/>
</dbReference>
<dbReference type="InterPro" id="IPR011990">
    <property type="entry name" value="TPR-like_helical_dom_sf"/>
</dbReference>
<keyword evidence="2" id="KW-0677">Repeat</keyword>
<dbReference type="NCBIfam" id="TIGR00756">
    <property type="entry name" value="PPR"/>
    <property type="match status" value="6"/>
</dbReference>
<dbReference type="PROSITE" id="PS51375">
    <property type="entry name" value="PPR"/>
    <property type="match status" value="7"/>
</dbReference>
<keyword evidence="6" id="KW-1185">Reference proteome</keyword>
<feature type="domain" description="Pentatricopeptide repeat-containing protein-mitochondrial" evidence="4">
    <location>
        <begin position="368"/>
        <end position="435"/>
    </location>
</feature>
<feature type="repeat" description="PPR" evidence="3">
    <location>
        <begin position="319"/>
        <end position="353"/>
    </location>
</feature>
<comment type="similarity">
    <text evidence="1">Belongs to the PPR family. P subfamily.</text>
</comment>
<name>A0A9P0YRM4_CUSEU</name>
<dbReference type="PANTHER" id="PTHR47939:SF3">
    <property type="entry name" value="REPEAT-CONTAINING PROTEIN, PUTATIVE-RELATED"/>
    <property type="match status" value="1"/>
</dbReference>
<protein>
    <recommendedName>
        <fullName evidence="4">Pentatricopeptide repeat-containing protein-mitochondrial domain-containing protein</fullName>
    </recommendedName>
</protein>
<dbReference type="AlphaFoldDB" id="A0A9P0YRM4"/>
<dbReference type="InterPro" id="IPR057027">
    <property type="entry name" value="TPR_mt"/>
</dbReference>
<dbReference type="InterPro" id="IPR050667">
    <property type="entry name" value="PPR-containing_protein"/>
</dbReference>
<evidence type="ECO:0000313" key="5">
    <source>
        <dbReference type="EMBL" id="CAH9072887.1"/>
    </source>
</evidence>
<organism evidence="5 6">
    <name type="scientific">Cuscuta europaea</name>
    <name type="common">European dodder</name>
    <dbReference type="NCBI Taxonomy" id="41803"/>
    <lineage>
        <taxon>Eukaryota</taxon>
        <taxon>Viridiplantae</taxon>
        <taxon>Streptophyta</taxon>
        <taxon>Embryophyta</taxon>
        <taxon>Tracheophyta</taxon>
        <taxon>Spermatophyta</taxon>
        <taxon>Magnoliopsida</taxon>
        <taxon>eudicotyledons</taxon>
        <taxon>Gunneridae</taxon>
        <taxon>Pentapetalae</taxon>
        <taxon>asterids</taxon>
        <taxon>lamiids</taxon>
        <taxon>Solanales</taxon>
        <taxon>Convolvulaceae</taxon>
        <taxon>Cuscuteae</taxon>
        <taxon>Cuscuta</taxon>
        <taxon>Cuscuta subgen. Cuscuta</taxon>
    </lineage>
</organism>
<dbReference type="Pfam" id="PF12854">
    <property type="entry name" value="PPR_1"/>
    <property type="match status" value="1"/>
</dbReference>
<dbReference type="Gene3D" id="1.25.40.10">
    <property type="entry name" value="Tetratricopeptide repeat domain"/>
    <property type="match status" value="4"/>
</dbReference>